<dbReference type="Proteomes" id="UP000265703">
    <property type="component" value="Unassembled WGS sequence"/>
</dbReference>
<feature type="transmembrane region" description="Helical" evidence="1">
    <location>
        <begin position="81"/>
        <end position="106"/>
    </location>
</feature>
<organism evidence="2 3">
    <name type="scientific">Glomus cerebriforme</name>
    <dbReference type="NCBI Taxonomy" id="658196"/>
    <lineage>
        <taxon>Eukaryota</taxon>
        <taxon>Fungi</taxon>
        <taxon>Fungi incertae sedis</taxon>
        <taxon>Mucoromycota</taxon>
        <taxon>Glomeromycotina</taxon>
        <taxon>Glomeromycetes</taxon>
        <taxon>Glomerales</taxon>
        <taxon>Glomeraceae</taxon>
        <taxon>Glomus</taxon>
    </lineage>
</organism>
<name>A0A397SU17_9GLOM</name>
<accession>A0A397SU17</accession>
<protein>
    <submittedName>
        <fullName evidence="2">Uncharacterized protein</fullName>
    </submittedName>
</protein>
<keyword evidence="1" id="KW-1133">Transmembrane helix</keyword>
<reference evidence="2 3" key="1">
    <citation type="submission" date="2018-06" db="EMBL/GenBank/DDBJ databases">
        <title>Comparative genomics reveals the genomic features of Rhizophagus irregularis, R. cerebriforme, R. diaphanum and Gigaspora rosea, and their symbiotic lifestyle signature.</title>
        <authorList>
            <person name="Morin E."/>
            <person name="San Clemente H."/>
            <person name="Chen E.C.H."/>
            <person name="De La Providencia I."/>
            <person name="Hainaut M."/>
            <person name="Kuo A."/>
            <person name="Kohler A."/>
            <person name="Murat C."/>
            <person name="Tang N."/>
            <person name="Roy S."/>
            <person name="Loubradou J."/>
            <person name="Henrissat B."/>
            <person name="Grigoriev I.V."/>
            <person name="Corradi N."/>
            <person name="Roux C."/>
            <person name="Martin F.M."/>
        </authorList>
    </citation>
    <scope>NUCLEOTIDE SEQUENCE [LARGE SCALE GENOMIC DNA]</scope>
    <source>
        <strain evidence="2 3">DAOM 227022</strain>
    </source>
</reference>
<keyword evidence="1" id="KW-0472">Membrane</keyword>
<proteinExistence type="predicted"/>
<evidence type="ECO:0000313" key="3">
    <source>
        <dbReference type="Proteomes" id="UP000265703"/>
    </source>
</evidence>
<sequence>MSYKYGIIKRQLESSSIDSEGSLFPSPTPTDSASVQQFETPVITPDKVTATITEIASSIVTTTVRDAAADTSNTTSSSTNVLVTALLGTIGLIIILSGLLFMIFWLKRGENKGVIGNRDLTQLNDDRRSLNDPTIDEMVTYRPSDPDDEQLPSYAEAVVRGRNSTIIPQ</sequence>
<keyword evidence="3" id="KW-1185">Reference proteome</keyword>
<dbReference type="AlphaFoldDB" id="A0A397SU17"/>
<gene>
    <name evidence="2" type="ORF">C1645_829673</name>
</gene>
<keyword evidence="1" id="KW-0812">Transmembrane</keyword>
<comment type="caution">
    <text evidence="2">The sequence shown here is derived from an EMBL/GenBank/DDBJ whole genome shotgun (WGS) entry which is preliminary data.</text>
</comment>
<evidence type="ECO:0000256" key="1">
    <source>
        <dbReference type="SAM" id="Phobius"/>
    </source>
</evidence>
<evidence type="ECO:0000313" key="2">
    <source>
        <dbReference type="EMBL" id="RIA86194.1"/>
    </source>
</evidence>
<dbReference type="EMBL" id="QKYT01000378">
    <property type="protein sequence ID" value="RIA86194.1"/>
    <property type="molecule type" value="Genomic_DNA"/>
</dbReference>
<dbReference type="OrthoDB" id="2390447at2759"/>